<dbReference type="RefSeq" id="XP_073793330.1">
    <property type="nucleotide sequence ID" value="XM_073937229.1"/>
</dbReference>
<accession>A0AC58IGI5</accession>
<gene>
    <name evidence="2" type="primary">LOC110438269</name>
</gene>
<keyword evidence="1" id="KW-1185">Reference proteome</keyword>
<reference evidence="2" key="1">
    <citation type="submission" date="2025-08" db="UniProtKB">
        <authorList>
            <consortium name="RefSeq"/>
        </authorList>
    </citation>
    <scope>IDENTIFICATION</scope>
    <source>
        <strain evidence="2">Tuebingen</strain>
        <tissue evidence="2">Fibroblasts and whole tissue</tissue>
    </source>
</reference>
<evidence type="ECO:0000313" key="1">
    <source>
        <dbReference type="Proteomes" id="UP000000437"/>
    </source>
</evidence>
<name>A0AC58IGI5_DANRE</name>
<dbReference type="Proteomes" id="UP000000437">
    <property type="component" value="Chromosome 22"/>
</dbReference>
<organism evidence="1 2">
    <name type="scientific">Danio rerio</name>
    <name type="common">Zebrafish</name>
    <name type="synonym">Brachydanio rerio</name>
    <dbReference type="NCBI Taxonomy" id="7955"/>
    <lineage>
        <taxon>Eukaryota</taxon>
        <taxon>Metazoa</taxon>
        <taxon>Chordata</taxon>
        <taxon>Craniata</taxon>
        <taxon>Vertebrata</taxon>
        <taxon>Euteleostomi</taxon>
        <taxon>Actinopterygii</taxon>
        <taxon>Neopterygii</taxon>
        <taxon>Teleostei</taxon>
        <taxon>Ostariophysi</taxon>
        <taxon>Cypriniformes</taxon>
        <taxon>Danionidae</taxon>
        <taxon>Danioninae</taxon>
        <taxon>Danio</taxon>
    </lineage>
</organism>
<sequence length="696" mass="78957">MRNAFKTVVFVFVMSGVFGVDEAKSLSVMEGDSVTLNLDPNQRQGFNKIEWKFGDTFLVRARNAYVPSYLDQTVMFRGRLHLNKTGSLTISNLRTNFTGLYEAVVYHDSGTNKTPIEVTVYGSPLVINAHKAETKSLSVTEGNPVTLHTDITKLHGDELIVWRFGEEGKLLAKEDKETKSLPYYNTDERFRSRLELNDQTGSLIINNMKDTDAGLYTVKINCNNDTLYKKFTVTVSGSGVSSGAVAGIIIILLLLFAVVAGLGFLYHRRKISGQHVEKPYHTAEGENVTLKTKSKLLKGDEIQWWFRNENSPIAEIIEGIGETYGGPDEIFRDRLELDETGSLTIKNIKREHTGEYRSKIINCSGETTNWRFNVHIKEEEKMLVSHGHSVILKADAEVQRDDDVQWLFGDTNDLIAKMTGNTREITYPDERFRDTLKMDEKTGSLTISNIGPEHGGFYKLKIISRGEATYKTFNICFEEMFIVGKIEGSVTLKPDTEIQRNNEIQWMIGDQDRLIAKMTRGARKITYHEERIRNRLVLDERTGSLTINNITIEDIKRYKLKIISSSGTTEKKFSVLIKGEVQTYMEGDRAVLQCAAEIQTDEIEWKFESEESPIAEVKGGQIFPYNGPNRRFRDGLEVDERTGSLIIKNIRHEHEGLYQLMKKSSSTGDSVKAFNVMVRGCYGNRLKDPVTRHEVV</sequence>
<protein>
    <submittedName>
        <fullName evidence="2">Uncharacterized protein</fullName>
    </submittedName>
</protein>
<proteinExistence type="predicted"/>
<evidence type="ECO:0000313" key="2">
    <source>
        <dbReference type="RefSeq" id="XP_073793330.1"/>
    </source>
</evidence>